<keyword evidence="7" id="KW-1185">Reference proteome</keyword>
<dbReference type="PROSITE" id="PS01117">
    <property type="entry name" value="HTH_MARR_1"/>
    <property type="match status" value="1"/>
</dbReference>
<protein>
    <recommendedName>
        <fullName evidence="5">HTH marR-type domain-containing protein</fullName>
    </recommendedName>
</protein>
<evidence type="ECO:0000313" key="6">
    <source>
        <dbReference type="EMBL" id="GHE41019.1"/>
    </source>
</evidence>
<dbReference type="SMART" id="SM00347">
    <property type="entry name" value="HTH_MARR"/>
    <property type="match status" value="1"/>
</dbReference>
<dbReference type="GO" id="GO:0003677">
    <property type="term" value="F:DNA binding"/>
    <property type="evidence" value="ECO:0007669"/>
    <property type="project" value="UniProtKB-KW"/>
</dbReference>
<reference evidence="6" key="1">
    <citation type="journal article" date="2014" name="Int. J. Syst. Evol. Microbiol.">
        <title>Complete genome sequence of Corynebacterium casei LMG S-19264T (=DSM 44701T), isolated from a smear-ripened cheese.</title>
        <authorList>
            <consortium name="US DOE Joint Genome Institute (JGI-PGF)"/>
            <person name="Walter F."/>
            <person name="Albersmeier A."/>
            <person name="Kalinowski J."/>
            <person name="Ruckert C."/>
        </authorList>
    </citation>
    <scope>NUCLEOTIDE SEQUENCE</scope>
    <source>
        <strain evidence="6">JCM 4784</strain>
    </source>
</reference>
<dbReference type="GO" id="GO:0003700">
    <property type="term" value="F:DNA-binding transcription factor activity"/>
    <property type="evidence" value="ECO:0007669"/>
    <property type="project" value="InterPro"/>
</dbReference>
<evidence type="ECO:0000256" key="3">
    <source>
        <dbReference type="ARBA" id="ARBA00023163"/>
    </source>
</evidence>
<dbReference type="EMBL" id="BNBT01000007">
    <property type="protein sequence ID" value="GHE41019.1"/>
    <property type="molecule type" value="Genomic_DNA"/>
</dbReference>
<feature type="region of interest" description="Disordered" evidence="4">
    <location>
        <begin position="155"/>
        <end position="209"/>
    </location>
</feature>
<feature type="compositionally biased region" description="Low complexity" evidence="4">
    <location>
        <begin position="193"/>
        <end position="209"/>
    </location>
</feature>
<dbReference type="Proteomes" id="UP000608024">
    <property type="component" value="Unassembled WGS sequence"/>
</dbReference>
<evidence type="ECO:0000259" key="5">
    <source>
        <dbReference type="PROSITE" id="PS50995"/>
    </source>
</evidence>
<dbReference type="GO" id="GO:0006950">
    <property type="term" value="P:response to stress"/>
    <property type="evidence" value="ECO:0007669"/>
    <property type="project" value="TreeGrafter"/>
</dbReference>
<accession>A0A918Z994</accession>
<dbReference type="InterPro" id="IPR039422">
    <property type="entry name" value="MarR/SlyA-like"/>
</dbReference>
<dbReference type="RefSeq" id="WP_190134420.1">
    <property type="nucleotide sequence ID" value="NZ_BNBT01000007.1"/>
</dbReference>
<keyword evidence="2" id="KW-0238">DNA-binding</keyword>
<dbReference type="SUPFAM" id="SSF46785">
    <property type="entry name" value="Winged helix' DNA-binding domain"/>
    <property type="match status" value="1"/>
</dbReference>
<name>A0A918Z994_9ACTN</name>
<dbReference type="AlphaFoldDB" id="A0A918Z994"/>
<evidence type="ECO:0000256" key="2">
    <source>
        <dbReference type="ARBA" id="ARBA00023125"/>
    </source>
</evidence>
<dbReference type="InterPro" id="IPR036390">
    <property type="entry name" value="WH_DNA-bd_sf"/>
</dbReference>
<dbReference type="InterPro" id="IPR000835">
    <property type="entry name" value="HTH_MarR-typ"/>
</dbReference>
<feature type="domain" description="HTH marR-type" evidence="5">
    <location>
        <begin position="1"/>
        <end position="150"/>
    </location>
</feature>
<evidence type="ECO:0000256" key="1">
    <source>
        <dbReference type="ARBA" id="ARBA00023015"/>
    </source>
</evidence>
<dbReference type="Gene3D" id="1.10.10.10">
    <property type="entry name" value="Winged helix-like DNA-binding domain superfamily/Winged helix DNA-binding domain"/>
    <property type="match status" value="1"/>
</dbReference>
<proteinExistence type="predicted"/>
<organism evidence="6 7">
    <name type="scientific">Streptomyces longispororuber</name>
    <dbReference type="NCBI Taxonomy" id="68230"/>
    <lineage>
        <taxon>Bacteria</taxon>
        <taxon>Bacillati</taxon>
        <taxon>Actinomycetota</taxon>
        <taxon>Actinomycetes</taxon>
        <taxon>Kitasatosporales</taxon>
        <taxon>Streptomycetaceae</taxon>
        <taxon>Streptomyces</taxon>
    </lineage>
</organism>
<evidence type="ECO:0000256" key="4">
    <source>
        <dbReference type="SAM" id="MobiDB-lite"/>
    </source>
</evidence>
<keyword evidence="3" id="KW-0804">Transcription</keyword>
<dbReference type="Pfam" id="PF12802">
    <property type="entry name" value="MarR_2"/>
    <property type="match status" value="1"/>
</dbReference>
<dbReference type="PANTHER" id="PTHR33164:SF103">
    <property type="entry name" value="REGULATORY PROTEIN MARR"/>
    <property type="match status" value="1"/>
</dbReference>
<dbReference type="InterPro" id="IPR023187">
    <property type="entry name" value="Tscrpt_reg_MarR-type_CS"/>
</dbReference>
<keyword evidence="1" id="KW-0805">Transcription regulation</keyword>
<dbReference type="PROSITE" id="PS50995">
    <property type="entry name" value="HTH_MARR_2"/>
    <property type="match status" value="1"/>
</dbReference>
<sequence length="209" mass="21790">MNAQPAPASRRPADVAPVACDAIELLDLVWDTDRGQEPGSGGSTVSASQLRVLRCLERGDGINLRTLSELLGSPPSSVSRLCDRLEATGLVERGPSPVSRRELTLRLTGRGRGHLRGLRERREESLRRVVRAMPPAARSALRDGLVGFRAALEAGPQAPGERPGDAILSEAAAGAARTASVRRDEASPGSSSGRGANPGAAEPEGAGPR</sequence>
<evidence type="ECO:0000313" key="7">
    <source>
        <dbReference type="Proteomes" id="UP000608024"/>
    </source>
</evidence>
<gene>
    <name evidence="6" type="ORF">GCM10018785_08210</name>
</gene>
<dbReference type="PANTHER" id="PTHR33164">
    <property type="entry name" value="TRANSCRIPTIONAL REGULATOR, MARR FAMILY"/>
    <property type="match status" value="1"/>
</dbReference>
<dbReference type="InterPro" id="IPR036388">
    <property type="entry name" value="WH-like_DNA-bd_sf"/>
</dbReference>
<reference evidence="6" key="2">
    <citation type="submission" date="2020-09" db="EMBL/GenBank/DDBJ databases">
        <authorList>
            <person name="Sun Q."/>
            <person name="Ohkuma M."/>
        </authorList>
    </citation>
    <scope>NUCLEOTIDE SEQUENCE</scope>
    <source>
        <strain evidence="6">JCM 4784</strain>
    </source>
</reference>
<comment type="caution">
    <text evidence="6">The sequence shown here is derived from an EMBL/GenBank/DDBJ whole genome shotgun (WGS) entry which is preliminary data.</text>
</comment>